<dbReference type="PANTHER" id="PTHR42724:SF1">
    <property type="entry name" value="TETRAACYLDISACCHARIDE 4'-KINASE, MITOCHONDRIAL-RELATED"/>
    <property type="match status" value="1"/>
</dbReference>
<dbReference type="GO" id="GO:0005886">
    <property type="term" value="C:plasma membrane"/>
    <property type="evidence" value="ECO:0007669"/>
    <property type="project" value="TreeGrafter"/>
</dbReference>
<organism evidence="14 15">
    <name type="scientific">Candidatus Cryptobacteroides intestinigallinarum</name>
    <dbReference type="NCBI Taxonomy" id="2840767"/>
    <lineage>
        <taxon>Bacteria</taxon>
        <taxon>Pseudomonadati</taxon>
        <taxon>Bacteroidota</taxon>
        <taxon>Bacteroidia</taxon>
        <taxon>Bacteroidales</taxon>
        <taxon>Candidatus Cryptobacteroides</taxon>
    </lineage>
</organism>
<evidence type="ECO:0000256" key="3">
    <source>
        <dbReference type="ARBA" id="ARBA00012071"/>
    </source>
</evidence>
<dbReference type="AlphaFoldDB" id="A0A9D9HKU6"/>
<keyword evidence="11 13" id="KW-0443">Lipid metabolism</keyword>
<evidence type="ECO:0000256" key="4">
    <source>
        <dbReference type="ARBA" id="ARBA00016436"/>
    </source>
</evidence>
<keyword evidence="10 13" id="KW-0067">ATP-binding</keyword>
<keyword evidence="8 13" id="KW-0547">Nucleotide-binding</keyword>
<protein>
    <recommendedName>
        <fullName evidence="4 13">Tetraacyldisaccharide 4'-kinase</fullName>
        <ecNumber evidence="3 13">2.7.1.130</ecNumber>
    </recommendedName>
    <alternativeName>
        <fullName evidence="12 13">Lipid A 4'-kinase</fullName>
    </alternativeName>
</protein>
<keyword evidence="7 13" id="KW-0808">Transferase</keyword>
<comment type="caution">
    <text evidence="14">The sequence shown here is derived from an EMBL/GenBank/DDBJ whole genome shotgun (WGS) entry which is preliminary data.</text>
</comment>
<dbReference type="Proteomes" id="UP000823617">
    <property type="component" value="Unassembled WGS sequence"/>
</dbReference>
<comment type="catalytic activity">
    <reaction evidence="13">
        <text>a lipid A disaccharide + ATP = a lipid IVA + ADP + H(+)</text>
        <dbReference type="Rhea" id="RHEA:67840"/>
        <dbReference type="ChEBI" id="CHEBI:15378"/>
        <dbReference type="ChEBI" id="CHEBI:30616"/>
        <dbReference type="ChEBI" id="CHEBI:176343"/>
        <dbReference type="ChEBI" id="CHEBI:176425"/>
        <dbReference type="ChEBI" id="CHEBI:456216"/>
        <dbReference type="EC" id="2.7.1.130"/>
    </reaction>
</comment>
<keyword evidence="9 13" id="KW-0418">Kinase</keyword>
<evidence type="ECO:0000256" key="1">
    <source>
        <dbReference type="ARBA" id="ARBA00002274"/>
    </source>
</evidence>
<accession>A0A9D9HKU6</accession>
<dbReference type="InterPro" id="IPR003758">
    <property type="entry name" value="LpxK"/>
</dbReference>
<dbReference type="PANTHER" id="PTHR42724">
    <property type="entry name" value="TETRAACYLDISACCHARIDE 4'-KINASE"/>
    <property type="match status" value="1"/>
</dbReference>
<evidence type="ECO:0000256" key="9">
    <source>
        <dbReference type="ARBA" id="ARBA00022777"/>
    </source>
</evidence>
<evidence type="ECO:0000256" key="12">
    <source>
        <dbReference type="ARBA" id="ARBA00029757"/>
    </source>
</evidence>
<dbReference type="Pfam" id="PF02606">
    <property type="entry name" value="LpxK"/>
    <property type="match status" value="1"/>
</dbReference>
<evidence type="ECO:0000256" key="11">
    <source>
        <dbReference type="ARBA" id="ARBA00023098"/>
    </source>
</evidence>
<evidence type="ECO:0000256" key="10">
    <source>
        <dbReference type="ARBA" id="ARBA00022840"/>
    </source>
</evidence>
<feature type="binding site" evidence="13">
    <location>
        <begin position="42"/>
        <end position="49"/>
    </location>
    <ligand>
        <name>ATP</name>
        <dbReference type="ChEBI" id="CHEBI:30616"/>
    </ligand>
</feature>
<evidence type="ECO:0000313" key="14">
    <source>
        <dbReference type="EMBL" id="MBO8455683.1"/>
    </source>
</evidence>
<dbReference type="GO" id="GO:0009244">
    <property type="term" value="P:lipopolysaccharide core region biosynthetic process"/>
    <property type="evidence" value="ECO:0007669"/>
    <property type="project" value="TreeGrafter"/>
</dbReference>
<sequence length="383" mass="43462">MLDQVLLAPYYITLKIRHALYDSGIRKIHSAEIPSISVGNVTVGGTGKTPHTEMLVRLLSDAPAWKGRRIAVLSRGYKRKSRGFQQVILEKPEGARRGLTAFFGDEPVQIKKKFPGITVAVDKDRVEGCDFLRHPEKLTTSKKGRRCIDKDFKPADVVILDDAFQYRSLKPSVSIVLVNYNRPVTKDHLIPVGRLRDLPERLTKADIIIVTKCPYYMENEEKLEWAADLGISSYSIDSCKGKTKDGRDQALFFTTVRYDTLAPIFHEGDQRYAYSKQAIMFSGIADDTPLMQYLSDSYRIVRHLSFGDHHEFTSGDMSSLKKLAEEYPTAIIVTTEKDSQRVASFPYVPDILKERLFFAPIKAEFTTEKEKDRFMEVILPALG</sequence>
<evidence type="ECO:0000256" key="5">
    <source>
        <dbReference type="ARBA" id="ARBA00022516"/>
    </source>
</evidence>
<comment type="similarity">
    <text evidence="13">Belongs to the LpxK family.</text>
</comment>
<comment type="pathway">
    <text evidence="2 13">Glycolipid biosynthesis; lipid IV(A) biosynthesis; lipid IV(A) from (3R)-3-hydroxytetradecanoyl-[acyl-carrier-protein] and UDP-N-acetyl-alpha-D-glucosamine: step 6/6.</text>
</comment>
<name>A0A9D9HKU6_9BACT</name>
<evidence type="ECO:0000256" key="7">
    <source>
        <dbReference type="ARBA" id="ARBA00022679"/>
    </source>
</evidence>
<evidence type="ECO:0000256" key="8">
    <source>
        <dbReference type="ARBA" id="ARBA00022741"/>
    </source>
</evidence>
<evidence type="ECO:0000256" key="2">
    <source>
        <dbReference type="ARBA" id="ARBA00004870"/>
    </source>
</evidence>
<evidence type="ECO:0000313" key="15">
    <source>
        <dbReference type="Proteomes" id="UP000823617"/>
    </source>
</evidence>
<keyword evidence="6 13" id="KW-0441">Lipid A biosynthesis</keyword>
<evidence type="ECO:0000256" key="13">
    <source>
        <dbReference type="HAMAP-Rule" id="MF_00409"/>
    </source>
</evidence>
<dbReference type="GO" id="GO:0005524">
    <property type="term" value="F:ATP binding"/>
    <property type="evidence" value="ECO:0007669"/>
    <property type="project" value="UniProtKB-UniRule"/>
</dbReference>
<dbReference type="GO" id="GO:0009029">
    <property type="term" value="F:lipid-A 4'-kinase activity"/>
    <property type="evidence" value="ECO:0007669"/>
    <property type="project" value="UniProtKB-UniRule"/>
</dbReference>
<dbReference type="EC" id="2.7.1.130" evidence="3 13"/>
<reference evidence="14" key="1">
    <citation type="submission" date="2020-10" db="EMBL/GenBank/DDBJ databases">
        <authorList>
            <person name="Gilroy R."/>
        </authorList>
    </citation>
    <scope>NUCLEOTIDE SEQUENCE</scope>
    <source>
        <strain evidence="14">B1-3475</strain>
    </source>
</reference>
<dbReference type="GO" id="GO:0009245">
    <property type="term" value="P:lipid A biosynthetic process"/>
    <property type="evidence" value="ECO:0007669"/>
    <property type="project" value="UniProtKB-UniRule"/>
</dbReference>
<dbReference type="HAMAP" id="MF_00409">
    <property type="entry name" value="LpxK"/>
    <property type="match status" value="1"/>
</dbReference>
<evidence type="ECO:0000256" key="6">
    <source>
        <dbReference type="ARBA" id="ARBA00022556"/>
    </source>
</evidence>
<dbReference type="EMBL" id="JADIMK010000045">
    <property type="protein sequence ID" value="MBO8455683.1"/>
    <property type="molecule type" value="Genomic_DNA"/>
</dbReference>
<gene>
    <name evidence="13 14" type="primary">lpxK</name>
    <name evidence="14" type="ORF">IAC08_04695</name>
</gene>
<reference evidence="14" key="2">
    <citation type="journal article" date="2021" name="PeerJ">
        <title>Extensive microbial diversity within the chicken gut microbiome revealed by metagenomics and culture.</title>
        <authorList>
            <person name="Gilroy R."/>
            <person name="Ravi A."/>
            <person name="Getino M."/>
            <person name="Pursley I."/>
            <person name="Horton D.L."/>
            <person name="Alikhan N.F."/>
            <person name="Baker D."/>
            <person name="Gharbi K."/>
            <person name="Hall N."/>
            <person name="Watson M."/>
            <person name="Adriaenssens E.M."/>
            <person name="Foster-Nyarko E."/>
            <person name="Jarju S."/>
            <person name="Secka A."/>
            <person name="Antonio M."/>
            <person name="Oren A."/>
            <person name="Chaudhuri R.R."/>
            <person name="La Ragione R."/>
            <person name="Hildebrand F."/>
            <person name="Pallen M.J."/>
        </authorList>
    </citation>
    <scope>NUCLEOTIDE SEQUENCE</scope>
    <source>
        <strain evidence="14">B1-3475</strain>
    </source>
</reference>
<keyword evidence="5 13" id="KW-0444">Lipid biosynthesis</keyword>
<comment type="function">
    <text evidence="1 13">Transfers the gamma-phosphate of ATP to the 4'-position of a tetraacyldisaccharide 1-phosphate intermediate (termed DS-1-P) to form tetraacyldisaccharide 1,4'-bis-phosphate (lipid IVA).</text>
</comment>
<proteinExistence type="inferred from homology"/>
<dbReference type="NCBIfam" id="TIGR00682">
    <property type="entry name" value="lpxK"/>
    <property type="match status" value="1"/>
</dbReference>